<dbReference type="Pfam" id="PF02146">
    <property type="entry name" value="SIR2"/>
    <property type="match status" value="1"/>
</dbReference>
<evidence type="ECO:0000256" key="5">
    <source>
        <dbReference type="ARBA" id="ARBA00022833"/>
    </source>
</evidence>
<evidence type="ECO:0000256" key="4">
    <source>
        <dbReference type="ARBA" id="ARBA00022723"/>
    </source>
</evidence>
<sequence>MALSPVASPQPKVATPLAHRKRRHSALDKGVIDLTGDGDEDAAAAPMGATDGHVTAAKSTNGDHRPTLPRKLEDDAEEADDDNQSLIDDMLDTAELEPYSNDTPDNDDCLDARIVSGLHARLRKVGPEAFVDEFLTKASIPPVLLGTAFGLHPQIWEIYGEKFYVDLLVKAIVRACYKRQKLVQYNTINDAAALLRDRKNIMVITGAGISTSLGIPDFRSKETGFYSKLVEMGINEPEIVFDIEEFDLDPRTFYTLAADILPDLKHYSPTHAFIRLLQDKGKLQTNYTQNIDNLEELAGIEKERLIQCHGSFAGATCRKCKHKVPGADIFADIRAKRVSYCKPCKLQIAAAQAAPKPKKRKPMPQRRHSSSSDDDMDDDIPQPGVMKPDITFFGEQLPNDFFTTFTDRDANSVDLVVVIGTSLKVAPVSEMPNYLPKDIPHIYISRDPVEHVNFDIQLLGSCDDVVVDLCRRAGWELTHEMIPTGFKVAVEAVEDSEHRWKIKHVGGEVCGNGTEAAAVAAKST</sequence>
<name>A0AAJ0G7X6_9PEZI</name>
<feature type="region of interest" description="Disordered" evidence="8">
    <location>
        <begin position="352"/>
        <end position="381"/>
    </location>
</feature>
<protein>
    <submittedName>
        <fullName evidence="10">NAD-dependent histone deacetylase sir2</fullName>
    </submittedName>
</protein>
<dbReference type="GO" id="GO:0005634">
    <property type="term" value="C:nucleus"/>
    <property type="evidence" value="ECO:0007669"/>
    <property type="project" value="TreeGrafter"/>
</dbReference>
<dbReference type="AlphaFoldDB" id="A0AAJ0G7X6"/>
<evidence type="ECO:0000256" key="8">
    <source>
        <dbReference type="SAM" id="MobiDB-lite"/>
    </source>
</evidence>
<dbReference type="SUPFAM" id="SSF52467">
    <property type="entry name" value="DHS-like NAD/FAD-binding domain"/>
    <property type="match status" value="1"/>
</dbReference>
<evidence type="ECO:0000313" key="10">
    <source>
        <dbReference type="EMBL" id="KAK3051591.1"/>
    </source>
</evidence>
<evidence type="ECO:0000256" key="3">
    <source>
        <dbReference type="ARBA" id="ARBA00022679"/>
    </source>
</evidence>
<feature type="binding site" evidence="7">
    <location>
        <position position="317"/>
    </location>
    <ligand>
        <name>Zn(2+)</name>
        <dbReference type="ChEBI" id="CHEBI:29105"/>
    </ligand>
</feature>
<dbReference type="GO" id="GO:0046872">
    <property type="term" value="F:metal ion binding"/>
    <property type="evidence" value="ECO:0007669"/>
    <property type="project" value="UniProtKB-KW"/>
</dbReference>
<feature type="binding site" evidence="7">
    <location>
        <position position="320"/>
    </location>
    <ligand>
        <name>Zn(2+)</name>
        <dbReference type="ChEBI" id="CHEBI:29105"/>
    </ligand>
</feature>
<dbReference type="InterPro" id="IPR026591">
    <property type="entry name" value="Sirtuin_cat_small_dom_sf"/>
</dbReference>
<keyword evidence="6" id="KW-0520">NAD</keyword>
<comment type="caution">
    <text evidence="10">The sequence shown here is derived from an EMBL/GenBank/DDBJ whole genome shotgun (WGS) entry which is preliminary data.</text>
</comment>
<feature type="domain" description="Deacetylase sirtuin-type" evidence="9">
    <location>
        <begin position="181"/>
        <end position="476"/>
    </location>
</feature>
<feature type="active site" description="Proton acceptor" evidence="7">
    <location>
        <position position="309"/>
    </location>
</feature>
<keyword evidence="4 7" id="KW-0479">Metal-binding</keyword>
<dbReference type="Gene3D" id="3.30.1600.10">
    <property type="entry name" value="SIR2/SIRT2 'Small Domain"/>
    <property type="match status" value="1"/>
</dbReference>
<keyword evidence="5 7" id="KW-0862">Zinc</keyword>
<dbReference type="InterPro" id="IPR026590">
    <property type="entry name" value="Ssirtuin_cat_dom"/>
</dbReference>
<dbReference type="InterPro" id="IPR003000">
    <property type="entry name" value="Sirtuin"/>
</dbReference>
<evidence type="ECO:0000256" key="2">
    <source>
        <dbReference type="ARBA" id="ARBA00006924"/>
    </source>
</evidence>
<dbReference type="PANTHER" id="PTHR11085">
    <property type="entry name" value="NAD-DEPENDENT PROTEIN DEACYLASE SIRTUIN-5, MITOCHONDRIAL-RELATED"/>
    <property type="match status" value="1"/>
</dbReference>
<proteinExistence type="inferred from homology"/>
<keyword evidence="11" id="KW-1185">Reference proteome</keyword>
<comment type="cofactor">
    <cofactor evidence="1">
        <name>Zn(2+)</name>
        <dbReference type="ChEBI" id="CHEBI:29105"/>
    </cofactor>
</comment>
<dbReference type="EMBL" id="JAWDJX010000025">
    <property type="protein sequence ID" value="KAK3051591.1"/>
    <property type="molecule type" value="Genomic_DNA"/>
</dbReference>
<dbReference type="PANTHER" id="PTHR11085:SF9">
    <property type="entry name" value="NAD-DEPENDENT PROTEIN DEACETYLASE SIRTUIN-1"/>
    <property type="match status" value="1"/>
</dbReference>
<dbReference type="GO" id="GO:0070403">
    <property type="term" value="F:NAD+ binding"/>
    <property type="evidence" value="ECO:0007669"/>
    <property type="project" value="InterPro"/>
</dbReference>
<dbReference type="InterPro" id="IPR029035">
    <property type="entry name" value="DHS-like_NAD/FAD-binding_dom"/>
</dbReference>
<evidence type="ECO:0000259" key="9">
    <source>
        <dbReference type="PROSITE" id="PS50305"/>
    </source>
</evidence>
<accession>A0AAJ0G7X6</accession>
<evidence type="ECO:0000313" key="11">
    <source>
        <dbReference type="Proteomes" id="UP001271007"/>
    </source>
</evidence>
<dbReference type="Proteomes" id="UP001271007">
    <property type="component" value="Unassembled WGS sequence"/>
</dbReference>
<dbReference type="PROSITE" id="PS50305">
    <property type="entry name" value="SIRTUIN"/>
    <property type="match status" value="1"/>
</dbReference>
<reference evidence="10" key="1">
    <citation type="submission" date="2023-04" db="EMBL/GenBank/DDBJ databases">
        <title>Black Yeasts Isolated from many extreme environments.</title>
        <authorList>
            <person name="Coleine C."/>
            <person name="Stajich J.E."/>
            <person name="Selbmann L."/>
        </authorList>
    </citation>
    <scope>NUCLEOTIDE SEQUENCE</scope>
    <source>
        <strain evidence="10">CCFEE 5312</strain>
    </source>
</reference>
<feature type="region of interest" description="Disordered" evidence="8">
    <location>
        <begin position="1"/>
        <end position="82"/>
    </location>
</feature>
<evidence type="ECO:0000256" key="7">
    <source>
        <dbReference type="PROSITE-ProRule" id="PRU00236"/>
    </source>
</evidence>
<comment type="similarity">
    <text evidence="2">Belongs to the sirtuin family. Class I subfamily.</text>
</comment>
<feature type="compositionally biased region" description="Basic residues" evidence="8">
    <location>
        <begin position="356"/>
        <end position="369"/>
    </location>
</feature>
<evidence type="ECO:0000256" key="1">
    <source>
        <dbReference type="ARBA" id="ARBA00001947"/>
    </source>
</evidence>
<feature type="compositionally biased region" description="Basic and acidic residues" evidence="8">
    <location>
        <begin position="61"/>
        <end position="73"/>
    </location>
</feature>
<gene>
    <name evidence="10" type="primary">SIR2</name>
    <name evidence="10" type="ORF">LTR09_007246</name>
</gene>
<dbReference type="InterPro" id="IPR050134">
    <property type="entry name" value="NAD-dep_sirtuin_deacylases"/>
</dbReference>
<dbReference type="GO" id="GO:0046970">
    <property type="term" value="F:histone H4K16 deacetylase activity, NAD-dependent"/>
    <property type="evidence" value="ECO:0007669"/>
    <property type="project" value="TreeGrafter"/>
</dbReference>
<evidence type="ECO:0000256" key="6">
    <source>
        <dbReference type="ARBA" id="ARBA00023027"/>
    </source>
</evidence>
<dbReference type="Gene3D" id="3.40.50.1220">
    <property type="entry name" value="TPP-binding domain"/>
    <property type="match status" value="1"/>
</dbReference>
<keyword evidence="3" id="KW-0808">Transferase</keyword>
<feature type="binding site" evidence="7">
    <location>
        <position position="344"/>
    </location>
    <ligand>
        <name>Zn(2+)</name>
        <dbReference type="ChEBI" id="CHEBI:29105"/>
    </ligand>
</feature>
<organism evidence="10 11">
    <name type="scientific">Extremus antarcticus</name>
    <dbReference type="NCBI Taxonomy" id="702011"/>
    <lineage>
        <taxon>Eukaryota</taxon>
        <taxon>Fungi</taxon>
        <taxon>Dikarya</taxon>
        <taxon>Ascomycota</taxon>
        <taxon>Pezizomycotina</taxon>
        <taxon>Dothideomycetes</taxon>
        <taxon>Dothideomycetidae</taxon>
        <taxon>Mycosphaerellales</taxon>
        <taxon>Extremaceae</taxon>
        <taxon>Extremus</taxon>
    </lineage>
</organism>